<evidence type="ECO:0000313" key="2">
    <source>
        <dbReference type="Proteomes" id="UP000078292"/>
    </source>
</evidence>
<protein>
    <submittedName>
        <fullName evidence="1">Uncharacterized protein</fullName>
    </submittedName>
</protein>
<dbReference type="RefSeq" id="WP_043058569.1">
    <property type="nucleotide sequence ID" value="NZ_LXEY01000022.1"/>
</dbReference>
<keyword evidence="2" id="KW-1185">Reference proteome</keyword>
<dbReference type="OrthoDB" id="5197219at2"/>
<sequence>MLTGDESLKAWAHGTTDIDNAITLCALHQAAVHNGKWTIHTINGTHFFQPAPWLDPTQPLLRNMYWAI</sequence>
<evidence type="ECO:0000313" key="1">
    <source>
        <dbReference type="EMBL" id="OAV59509.1"/>
    </source>
</evidence>
<dbReference type="Proteomes" id="UP000078292">
    <property type="component" value="Unassembled WGS sequence"/>
</dbReference>
<gene>
    <name evidence="1" type="ORF">A6F49_16875</name>
</gene>
<dbReference type="STRING" id="1837282.A6F49_16875"/>
<dbReference type="AlphaFoldDB" id="A0A1B7LWV5"/>
<reference evidence="1 2" key="1">
    <citation type="submission" date="2016-04" db="EMBL/GenBank/DDBJ databases">
        <title>First whole genome shotgun sequence of the bacterium Enteractinococcus sp. strain UASWS1574.</title>
        <authorList>
            <person name="Crovadore J."/>
            <person name="Chablais R."/>
            <person name="Lefort F."/>
        </authorList>
    </citation>
    <scope>NUCLEOTIDE SEQUENCE [LARGE SCALE GENOMIC DNA]</scope>
    <source>
        <strain evidence="1 2">UASWS1574</strain>
    </source>
</reference>
<name>A0A1B7LWV5_9MICC</name>
<accession>A0A1B7LWV5</accession>
<organism evidence="1 2">
    <name type="scientific">Enteractinococcus helveticum</name>
    <dbReference type="NCBI Taxonomy" id="1837282"/>
    <lineage>
        <taxon>Bacteria</taxon>
        <taxon>Bacillati</taxon>
        <taxon>Actinomycetota</taxon>
        <taxon>Actinomycetes</taxon>
        <taxon>Micrococcales</taxon>
        <taxon>Micrococcaceae</taxon>
    </lineage>
</organism>
<comment type="caution">
    <text evidence="1">The sequence shown here is derived from an EMBL/GenBank/DDBJ whole genome shotgun (WGS) entry which is preliminary data.</text>
</comment>
<dbReference type="EMBL" id="LXEY01000022">
    <property type="protein sequence ID" value="OAV59509.1"/>
    <property type="molecule type" value="Genomic_DNA"/>
</dbReference>
<proteinExistence type="predicted"/>